<proteinExistence type="predicted"/>
<dbReference type="Proteomes" id="UP000014923">
    <property type="component" value="Unassembled WGS sequence"/>
</dbReference>
<comment type="caution">
    <text evidence="1">The sequence shown here is derived from an EMBL/GenBank/DDBJ whole genome shotgun (WGS) entry which is preliminary data.</text>
</comment>
<accession>R7RQK5</accession>
<dbReference type="EMBL" id="CAVN010000097">
    <property type="protein sequence ID" value="CDF58374.1"/>
    <property type="molecule type" value="Genomic_DNA"/>
</dbReference>
<reference evidence="1" key="1">
    <citation type="submission" date="2013-03" db="EMBL/GenBank/DDBJ databases">
        <title>Draft genome sequence of the hydrogen-ethanol-producing anaerobic alkalithermophilic Caloramator celere.</title>
        <authorList>
            <person name="Ciranna A."/>
            <person name="Larjo A."/>
            <person name="Kivisto A."/>
            <person name="Santala V."/>
            <person name="Roos C."/>
            <person name="Karp M."/>
        </authorList>
    </citation>
    <scope>NUCLEOTIDE SEQUENCE [LARGE SCALE GENOMIC DNA]</scope>
    <source>
        <strain evidence="1">DSM 8682</strain>
    </source>
</reference>
<dbReference type="HOGENOM" id="CLU_2604883_0_0_9"/>
<dbReference type="OrthoDB" id="1956259at2"/>
<protein>
    <submittedName>
        <fullName evidence="1">Uncharacterized protein</fullName>
    </submittedName>
</protein>
<dbReference type="RefSeq" id="WP_018662393.1">
    <property type="nucleotide sequence ID" value="NZ_HF952018.1"/>
</dbReference>
<dbReference type="AlphaFoldDB" id="R7RQK5"/>
<sequence>MKLLREKANVLVLFQDTVMNPIMVMCSIGVLKVNRVMKINKERRYLKECYIFLCSVEGRDEPIELRWDINENKWFLEKF</sequence>
<gene>
    <name evidence="1" type="ORF">TCEL_00420</name>
</gene>
<evidence type="ECO:0000313" key="2">
    <source>
        <dbReference type="Proteomes" id="UP000014923"/>
    </source>
</evidence>
<dbReference type="eggNOG" id="ENOG503408D">
    <property type="taxonomic scope" value="Bacteria"/>
</dbReference>
<organism evidence="1 2">
    <name type="scientific">Thermobrachium celere DSM 8682</name>
    <dbReference type="NCBI Taxonomy" id="941824"/>
    <lineage>
        <taxon>Bacteria</taxon>
        <taxon>Bacillati</taxon>
        <taxon>Bacillota</taxon>
        <taxon>Clostridia</taxon>
        <taxon>Eubacteriales</taxon>
        <taxon>Clostridiaceae</taxon>
        <taxon>Thermobrachium</taxon>
    </lineage>
</organism>
<keyword evidence="2" id="KW-1185">Reference proteome</keyword>
<name>R7RQK5_9CLOT</name>
<evidence type="ECO:0000313" key="1">
    <source>
        <dbReference type="EMBL" id="CDF58374.1"/>
    </source>
</evidence>